<evidence type="ECO:0000256" key="6">
    <source>
        <dbReference type="ARBA" id="ARBA00022982"/>
    </source>
</evidence>
<evidence type="ECO:0000313" key="12">
    <source>
        <dbReference type="Proteomes" id="UP000061603"/>
    </source>
</evidence>
<dbReference type="GO" id="GO:0042597">
    <property type="term" value="C:periplasmic space"/>
    <property type="evidence" value="ECO:0007669"/>
    <property type="project" value="UniProtKB-SubCell"/>
</dbReference>
<evidence type="ECO:0000256" key="1">
    <source>
        <dbReference type="ARBA" id="ARBA00004418"/>
    </source>
</evidence>
<gene>
    <name evidence="11" type="ORF">PG1C_08590</name>
</gene>
<dbReference type="Pfam" id="PF00034">
    <property type="entry name" value="Cytochrom_C"/>
    <property type="match status" value="2"/>
</dbReference>
<evidence type="ECO:0000256" key="3">
    <source>
        <dbReference type="ARBA" id="ARBA00022617"/>
    </source>
</evidence>
<dbReference type="InterPro" id="IPR036909">
    <property type="entry name" value="Cyt_c-like_dom_sf"/>
</dbReference>
<proteinExistence type="predicted"/>
<keyword evidence="12" id="KW-1185">Reference proteome</keyword>
<protein>
    <submittedName>
        <fullName evidence="11">Cytochrome C</fullName>
    </submittedName>
</protein>
<dbReference type="GO" id="GO:0009055">
    <property type="term" value="F:electron transfer activity"/>
    <property type="evidence" value="ECO:0007669"/>
    <property type="project" value="InterPro"/>
</dbReference>
<dbReference type="PANTHER" id="PTHR33751:SF9">
    <property type="entry name" value="CYTOCHROME C4"/>
    <property type="match status" value="1"/>
</dbReference>
<feature type="binding site" description="axial binding residue" evidence="9">
    <location>
        <position position="189"/>
    </location>
    <ligand>
        <name>heme c</name>
        <dbReference type="ChEBI" id="CHEBI:61717"/>
        <label>2</label>
    </ligand>
    <ligandPart>
        <name>Fe</name>
        <dbReference type="ChEBI" id="CHEBI:18248"/>
    </ligandPart>
</feature>
<feature type="binding site" description="covalent" evidence="8">
    <location>
        <position position="47"/>
    </location>
    <ligand>
        <name>heme c</name>
        <dbReference type="ChEBI" id="CHEBI:61717"/>
        <label>1</label>
    </ligand>
</feature>
<feature type="domain" description="Cytochrome c" evidence="10">
    <location>
        <begin position="124"/>
        <end position="212"/>
    </location>
</feature>
<evidence type="ECO:0000313" key="11">
    <source>
        <dbReference type="EMBL" id="AJP48492.1"/>
    </source>
</evidence>
<dbReference type="PATRIC" id="fig|1565605.3.peg.1816"/>
<evidence type="ECO:0000256" key="5">
    <source>
        <dbReference type="ARBA" id="ARBA00022764"/>
    </source>
</evidence>
<dbReference type="Proteomes" id="UP000061603">
    <property type="component" value="Chromosome"/>
</dbReference>
<feature type="binding site" description="axial binding residue" evidence="9">
    <location>
        <position position="48"/>
    </location>
    <ligand>
        <name>heme c</name>
        <dbReference type="ChEBI" id="CHEBI:61717"/>
        <label>1</label>
    </ligand>
    <ligandPart>
        <name>Fe</name>
        <dbReference type="ChEBI" id="CHEBI:18248"/>
    </ligandPart>
</feature>
<feature type="binding site" description="covalent" evidence="8">
    <location>
        <position position="145"/>
    </location>
    <ligand>
        <name>heme c</name>
        <dbReference type="ChEBI" id="CHEBI:61717"/>
        <label>2</label>
    </ligand>
</feature>
<dbReference type="GO" id="GO:0020037">
    <property type="term" value="F:heme binding"/>
    <property type="evidence" value="ECO:0007669"/>
    <property type="project" value="InterPro"/>
</dbReference>
<dbReference type="InterPro" id="IPR050597">
    <property type="entry name" value="Cytochrome_c_Oxidase_Subunit"/>
</dbReference>
<feature type="binding site" description="covalent" evidence="8">
    <location>
        <position position="44"/>
    </location>
    <ligand>
        <name>heme c</name>
        <dbReference type="ChEBI" id="CHEBI:61717"/>
        <label>1</label>
    </ligand>
</feature>
<dbReference type="RefSeq" id="WP_202634432.1">
    <property type="nucleotide sequence ID" value="NZ_CP010554.1"/>
</dbReference>
<dbReference type="STRING" id="1565605.PG1C_08590"/>
<evidence type="ECO:0000256" key="8">
    <source>
        <dbReference type="PIRSR" id="PIRSR000005-1"/>
    </source>
</evidence>
<dbReference type="EMBL" id="CP010554">
    <property type="protein sequence ID" value="AJP48492.1"/>
    <property type="molecule type" value="Genomic_DNA"/>
</dbReference>
<dbReference type="GO" id="GO:0005506">
    <property type="term" value="F:iron ion binding"/>
    <property type="evidence" value="ECO:0007669"/>
    <property type="project" value="InterPro"/>
</dbReference>
<keyword evidence="4 9" id="KW-0479">Metal-binding</keyword>
<sequence>MKTASIALTLILTIVGMGCSTTAERSRNLADPSVSGKTLAQQVCSNCHGIDGNSVNPNFPKLAGQQKEYMIAQLKQFKSHNRFDPPGFEYMWGLSRSLTDKQIEELATYFSRQKSLADKPDDAKREGNGRDIFEHGVAAQSIPACSTCHGMEAAGNSTFPRLAGQHADYTVKQLNMFQRTGERPEGAIMKVIVHDLTPDSMENVAAYLATLSTK</sequence>
<dbReference type="PIRSF" id="PIRSF000005">
    <property type="entry name" value="Cytochrome_c4"/>
    <property type="match status" value="1"/>
</dbReference>
<comment type="PTM">
    <text evidence="8">Binds 2 heme c groups covalently per subunit.</text>
</comment>
<comment type="subcellular location">
    <subcellularLocation>
        <location evidence="1">Periplasm</location>
    </subcellularLocation>
</comment>
<dbReference type="InterPro" id="IPR009056">
    <property type="entry name" value="Cyt_c-like_dom"/>
</dbReference>
<dbReference type="PANTHER" id="PTHR33751">
    <property type="entry name" value="CBB3-TYPE CYTOCHROME C OXIDASE SUBUNIT FIXP"/>
    <property type="match status" value="1"/>
</dbReference>
<evidence type="ECO:0000256" key="4">
    <source>
        <dbReference type="ARBA" id="ARBA00022723"/>
    </source>
</evidence>
<organism evidence="11 12">
    <name type="scientific">Rugosibacter aromaticivorans</name>
    <dbReference type="NCBI Taxonomy" id="1565605"/>
    <lineage>
        <taxon>Bacteria</taxon>
        <taxon>Pseudomonadati</taxon>
        <taxon>Pseudomonadota</taxon>
        <taxon>Betaproteobacteria</taxon>
        <taxon>Nitrosomonadales</taxon>
        <taxon>Sterolibacteriaceae</taxon>
        <taxon>Rugosibacter</taxon>
    </lineage>
</organism>
<name>A0A0C5J0B4_9PROT</name>
<keyword evidence="6" id="KW-0249">Electron transport</keyword>
<dbReference type="HOGENOM" id="CLU_076280_2_1_4"/>
<feature type="binding site" description="axial binding residue" evidence="9">
    <location>
        <position position="149"/>
    </location>
    <ligand>
        <name>heme c</name>
        <dbReference type="ChEBI" id="CHEBI:61717"/>
        <label>2</label>
    </ligand>
    <ligandPart>
        <name>Fe</name>
        <dbReference type="ChEBI" id="CHEBI:18248"/>
    </ligandPart>
</feature>
<dbReference type="PROSITE" id="PS51007">
    <property type="entry name" value="CYTC"/>
    <property type="match status" value="2"/>
</dbReference>
<evidence type="ECO:0000259" key="10">
    <source>
        <dbReference type="PROSITE" id="PS51007"/>
    </source>
</evidence>
<feature type="binding site" description="axial binding residue" evidence="9">
    <location>
        <position position="91"/>
    </location>
    <ligand>
        <name>heme c</name>
        <dbReference type="ChEBI" id="CHEBI:61717"/>
        <label>1</label>
    </ligand>
    <ligandPart>
        <name>Fe</name>
        <dbReference type="ChEBI" id="CHEBI:18248"/>
    </ligandPart>
</feature>
<dbReference type="KEGG" id="rbu:PG1C_08590"/>
<keyword evidence="7 9" id="KW-0408">Iron</keyword>
<keyword evidence="3 8" id="KW-0349">Heme</keyword>
<reference evidence="11 12" key="1">
    <citation type="journal article" date="2015" name="Genome Announc.">
        <title>Complete Genome Sequence of a Novel Bacterium within the Family Rhodocyclaceae That Degrades Polycyclic Aromatic Hydrocarbons.</title>
        <authorList>
            <person name="Singleton D.R."/>
            <person name="Dickey A.N."/>
            <person name="Scholl E.H."/>
            <person name="Wright F.A."/>
            <person name="Aitken M.D."/>
        </authorList>
    </citation>
    <scope>NUCLEOTIDE SEQUENCE [LARGE SCALE GENOMIC DNA]</scope>
    <source>
        <strain evidence="12">PG1-Ca6</strain>
    </source>
</reference>
<accession>A0A0C5J0B4</accession>
<dbReference type="InterPro" id="IPR024167">
    <property type="entry name" value="Cytochrome_c4-like"/>
</dbReference>
<dbReference type="SUPFAM" id="SSF46626">
    <property type="entry name" value="Cytochrome c"/>
    <property type="match status" value="2"/>
</dbReference>
<dbReference type="PROSITE" id="PS51257">
    <property type="entry name" value="PROKAR_LIPOPROTEIN"/>
    <property type="match status" value="1"/>
</dbReference>
<feature type="binding site" description="covalent" evidence="8">
    <location>
        <position position="148"/>
    </location>
    <ligand>
        <name>heme c</name>
        <dbReference type="ChEBI" id="CHEBI:61717"/>
        <label>2</label>
    </ligand>
</feature>
<feature type="domain" description="Cytochrome c" evidence="10">
    <location>
        <begin position="31"/>
        <end position="114"/>
    </location>
</feature>
<dbReference type="Gene3D" id="1.10.760.10">
    <property type="entry name" value="Cytochrome c-like domain"/>
    <property type="match status" value="2"/>
</dbReference>
<evidence type="ECO:0000256" key="9">
    <source>
        <dbReference type="PIRSR" id="PIRSR000005-2"/>
    </source>
</evidence>
<evidence type="ECO:0000256" key="2">
    <source>
        <dbReference type="ARBA" id="ARBA00022448"/>
    </source>
</evidence>
<dbReference type="AlphaFoldDB" id="A0A0C5J0B4"/>
<evidence type="ECO:0000256" key="7">
    <source>
        <dbReference type="ARBA" id="ARBA00023004"/>
    </source>
</evidence>
<keyword evidence="2" id="KW-0813">Transport</keyword>
<keyword evidence="5" id="KW-0574">Periplasm</keyword>